<dbReference type="AlphaFoldDB" id="A0A380G0S8"/>
<dbReference type="Proteomes" id="UP000254047">
    <property type="component" value="Unassembled WGS sequence"/>
</dbReference>
<dbReference type="Proteomes" id="UP000297598">
    <property type="component" value="Unassembled WGS sequence"/>
</dbReference>
<evidence type="ECO:0000313" key="2">
    <source>
        <dbReference type="EMBL" id="TGE18550.1"/>
    </source>
</evidence>
<keyword evidence="4" id="KW-1185">Reference proteome</keyword>
<gene>
    <name evidence="2" type="ORF">BJR09_04060</name>
    <name evidence="1" type="ORF">NCTC13830_02003</name>
</gene>
<dbReference type="RefSeq" id="WP_103297480.1">
    <property type="nucleotide sequence ID" value="NZ_PPQT01000025.1"/>
</dbReference>
<dbReference type="OrthoDB" id="2414297at2"/>
<accession>A0A380G0S8</accession>
<dbReference type="EMBL" id="SRLS01000004">
    <property type="protein sequence ID" value="TGE18550.1"/>
    <property type="molecule type" value="Genomic_DNA"/>
</dbReference>
<organism evidence="1 3">
    <name type="scientific">Staphylococcus petrasii</name>
    <dbReference type="NCBI Taxonomy" id="1276936"/>
    <lineage>
        <taxon>Bacteria</taxon>
        <taxon>Bacillati</taxon>
        <taxon>Bacillota</taxon>
        <taxon>Bacilli</taxon>
        <taxon>Bacillales</taxon>
        <taxon>Staphylococcaceae</taxon>
        <taxon>Staphylococcus</taxon>
    </lineage>
</organism>
<evidence type="ECO:0008006" key="5">
    <source>
        <dbReference type="Google" id="ProtNLM"/>
    </source>
</evidence>
<sequence>MWVLFLKMIDDEYQIMQAGYNLVPTQAYDKVIPTTEKVVRNVDKVYFDGDKLRVRTGEHLEDIEDLKLPNFENEENIETEPVVFDVEV</sequence>
<dbReference type="EMBL" id="UHDO01000001">
    <property type="protein sequence ID" value="SUM44595.1"/>
    <property type="molecule type" value="Genomic_DNA"/>
</dbReference>
<protein>
    <recommendedName>
        <fullName evidence="5">Phage protein</fullName>
    </recommendedName>
</protein>
<evidence type="ECO:0000313" key="4">
    <source>
        <dbReference type="Proteomes" id="UP000297598"/>
    </source>
</evidence>
<evidence type="ECO:0000313" key="3">
    <source>
        <dbReference type="Proteomes" id="UP000254047"/>
    </source>
</evidence>
<name>A0A380G0S8_9STAP</name>
<proteinExistence type="predicted"/>
<reference evidence="1 3" key="1">
    <citation type="submission" date="2018-06" db="EMBL/GenBank/DDBJ databases">
        <authorList>
            <consortium name="Pathogen Informatics"/>
            <person name="Doyle S."/>
        </authorList>
    </citation>
    <scope>NUCLEOTIDE SEQUENCE [LARGE SCALE GENOMIC DNA]</scope>
    <source>
        <strain evidence="1 3">NCTC13830</strain>
    </source>
</reference>
<evidence type="ECO:0000313" key="1">
    <source>
        <dbReference type="EMBL" id="SUM44595.1"/>
    </source>
</evidence>
<reference evidence="2 4" key="2">
    <citation type="submission" date="2019-04" db="EMBL/GenBank/DDBJ databases">
        <title>Genomic characterization of Staphylococcus petrasii strains.</title>
        <authorList>
            <person name="Vrbovska V."/>
            <person name="Kovarovic V."/>
            <person name="Maslanova I."/>
            <person name="Indrakova A."/>
            <person name="Petras P."/>
            <person name="Sedo O."/>
            <person name="Svec P."/>
            <person name="Fisarova L."/>
            <person name="Sedlacek I."/>
            <person name="Doskar J."/>
            <person name="Pantucek R."/>
        </authorList>
    </citation>
    <scope>NUCLEOTIDE SEQUENCE [LARGE SCALE GENOMIC DNA]</scope>
    <source>
        <strain evidence="2 4">P5404</strain>
    </source>
</reference>